<evidence type="ECO:0000259" key="1">
    <source>
        <dbReference type="Pfam" id="PF07727"/>
    </source>
</evidence>
<evidence type="ECO:0000313" key="3">
    <source>
        <dbReference type="Proteomes" id="UP001151760"/>
    </source>
</evidence>
<protein>
    <submittedName>
        <fullName evidence="2">Ribonuclease H-like domain-containing protein</fullName>
    </submittedName>
</protein>
<gene>
    <name evidence="2" type="ORF">Tco_0842102</name>
</gene>
<dbReference type="InterPro" id="IPR013103">
    <property type="entry name" value="RVT_2"/>
</dbReference>
<name>A0ABQ5AYB5_9ASTR</name>
<dbReference type="CDD" id="cd09272">
    <property type="entry name" value="RNase_HI_RT_Ty1"/>
    <property type="match status" value="1"/>
</dbReference>
<proteinExistence type="predicted"/>
<reference evidence="2" key="2">
    <citation type="submission" date="2022-01" db="EMBL/GenBank/DDBJ databases">
        <authorList>
            <person name="Yamashiro T."/>
            <person name="Shiraishi A."/>
            <person name="Satake H."/>
            <person name="Nakayama K."/>
        </authorList>
    </citation>
    <scope>NUCLEOTIDE SEQUENCE</scope>
</reference>
<evidence type="ECO:0000313" key="2">
    <source>
        <dbReference type="EMBL" id="GJT07640.1"/>
    </source>
</evidence>
<dbReference type="Proteomes" id="UP001151760">
    <property type="component" value="Unassembled WGS sequence"/>
</dbReference>
<dbReference type="Pfam" id="PF07727">
    <property type="entry name" value="RVT_2"/>
    <property type="match status" value="1"/>
</dbReference>
<reference evidence="2" key="1">
    <citation type="journal article" date="2022" name="Int. J. Mol. Sci.">
        <title>Draft Genome of Tanacetum Coccineum: Genomic Comparison of Closely Related Tanacetum-Family Plants.</title>
        <authorList>
            <person name="Yamashiro T."/>
            <person name="Shiraishi A."/>
            <person name="Nakayama K."/>
            <person name="Satake H."/>
        </authorList>
    </citation>
    <scope>NUCLEOTIDE SEQUENCE</scope>
</reference>
<organism evidence="2 3">
    <name type="scientific">Tanacetum coccineum</name>
    <dbReference type="NCBI Taxonomy" id="301880"/>
    <lineage>
        <taxon>Eukaryota</taxon>
        <taxon>Viridiplantae</taxon>
        <taxon>Streptophyta</taxon>
        <taxon>Embryophyta</taxon>
        <taxon>Tracheophyta</taxon>
        <taxon>Spermatophyta</taxon>
        <taxon>Magnoliopsida</taxon>
        <taxon>eudicotyledons</taxon>
        <taxon>Gunneridae</taxon>
        <taxon>Pentapetalae</taxon>
        <taxon>asterids</taxon>
        <taxon>campanulids</taxon>
        <taxon>Asterales</taxon>
        <taxon>Asteraceae</taxon>
        <taxon>Asteroideae</taxon>
        <taxon>Anthemideae</taxon>
        <taxon>Anthemidinae</taxon>
        <taxon>Tanacetum</taxon>
    </lineage>
</organism>
<feature type="domain" description="Reverse transcriptase Ty1/copia-type" evidence="1">
    <location>
        <begin position="108"/>
        <end position="168"/>
    </location>
</feature>
<dbReference type="EMBL" id="BQNB010012767">
    <property type="protein sequence ID" value="GJT07640.1"/>
    <property type="molecule type" value="Genomic_DNA"/>
</dbReference>
<comment type="caution">
    <text evidence="2">The sequence shown here is derived from an EMBL/GenBank/DDBJ whole genome shotgun (WGS) entry which is preliminary data.</text>
</comment>
<keyword evidence="3" id="KW-1185">Reference proteome</keyword>
<accession>A0ABQ5AYB5</accession>
<sequence>MMVFTMKMEILLEPTSNKLLDHLKMEMEMEIPSSSNVTIQIAANPVFHEKTKHFKLDVYFVREKVLAGIIKTVKISYDLQTVDVFTKCLGVVQHLLCCKNLGMLDVFAGYNNESNTKVCKLNKSLYGLKQASRQWNAKLTTALAEHGFEQSKFDYSLYTKHNGEKLLLFWCSWIEEVTAGYFGVWICEVYGLMLAEAYLDGFRVSVLKKDAAYLSTIMDYSTRRLKVFIVDSTARIATDQQQEKVSLTIWEEGDQSALSLSYLNDHYRSLQKFEIHKMEKHIWLRGKLIDVNVNHLTMHYLRKEEYETSHKMEKWIMNRSPLLFQRETKARTILLQSLPEDHMADFHHLDEWQGHIGWLSKPRFGVNDEKNLDSKARYSHSNVKDWIRQIESKGLVVCEFKLNWSDMSAVTDDVSNLLA</sequence>